<reference evidence="2 3" key="1">
    <citation type="journal article" date="2024" name="Nat. Commun.">
        <title>Phylogenomics reveals the evolutionary origins of lichenization in chlorophyte algae.</title>
        <authorList>
            <person name="Puginier C."/>
            <person name="Libourel C."/>
            <person name="Otte J."/>
            <person name="Skaloud P."/>
            <person name="Haon M."/>
            <person name="Grisel S."/>
            <person name="Petersen M."/>
            <person name="Berrin J.G."/>
            <person name="Delaux P.M."/>
            <person name="Dal Grande F."/>
            <person name="Keller J."/>
        </authorList>
    </citation>
    <scope>NUCLEOTIDE SEQUENCE [LARGE SCALE GENOMIC DNA]</scope>
    <source>
        <strain evidence="2 3">SAG 2043</strain>
    </source>
</reference>
<dbReference type="SUPFAM" id="SSF52096">
    <property type="entry name" value="ClpP/crotonase"/>
    <property type="match status" value="1"/>
</dbReference>
<dbReference type="Pfam" id="PF00378">
    <property type="entry name" value="ECH_1"/>
    <property type="match status" value="1"/>
</dbReference>
<comment type="caution">
    <text evidence="2">The sequence shown here is derived from an EMBL/GenBank/DDBJ whole genome shotgun (WGS) entry which is preliminary data.</text>
</comment>
<dbReference type="Gene3D" id="3.90.226.10">
    <property type="entry name" value="2-enoyl-CoA Hydratase, Chain A, domain 1"/>
    <property type="match status" value="1"/>
</dbReference>
<evidence type="ECO:0000256" key="1">
    <source>
        <dbReference type="ARBA" id="ARBA00005254"/>
    </source>
</evidence>
<evidence type="ECO:0000313" key="3">
    <source>
        <dbReference type="Proteomes" id="UP001489004"/>
    </source>
</evidence>
<name>A0AAW1PCZ8_9CHLO</name>
<dbReference type="CDD" id="cd06558">
    <property type="entry name" value="crotonase-like"/>
    <property type="match status" value="1"/>
</dbReference>
<dbReference type="PANTHER" id="PTHR43802">
    <property type="entry name" value="ENOYL-COA HYDRATASE"/>
    <property type="match status" value="1"/>
</dbReference>
<evidence type="ECO:0008006" key="4">
    <source>
        <dbReference type="Google" id="ProtNLM"/>
    </source>
</evidence>
<protein>
    <recommendedName>
        <fullName evidence="4">Enoyl-CoA hydratase</fullName>
    </recommendedName>
</protein>
<dbReference type="EMBL" id="JALJOR010000014">
    <property type="protein sequence ID" value="KAK9806308.1"/>
    <property type="molecule type" value="Genomic_DNA"/>
</dbReference>
<proteinExistence type="inferred from homology"/>
<evidence type="ECO:0000313" key="2">
    <source>
        <dbReference type="EMBL" id="KAK9806308.1"/>
    </source>
</evidence>
<dbReference type="InterPro" id="IPR001753">
    <property type="entry name" value="Enoyl-CoA_hydra/iso"/>
</dbReference>
<dbReference type="Proteomes" id="UP001489004">
    <property type="component" value="Unassembled WGS sequence"/>
</dbReference>
<gene>
    <name evidence="2" type="ORF">WJX72_009578</name>
</gene>
<keyword evidence="3" id="KW-1185">Reference proteome</keyword>
<sequence>MTTASATSKAEVFELIKLRNEGKVGVITINRPKQLNALNTQVMKEVCSAAAEMDKDNNIHVIIITGEGNKAFAAGADIKEMVDMDYPKGADISEHTAATTL</sequence>
<comment type="similarity">
    <text evidence="1">Belongs to the enoyl-CoA hydratase/isomerase family.</text>
</comment>
<dbReference type="PANTHER" id="PTHR43802:SF1">
    <property type="entry name" value="IP11341P-RELATED"/>
    <property type="match status" value="1"/>
</dbReference>
<dbReference type="AlphaFoldDB" id="A0AAW1PCZ8"/>
<organism evidence="2 3">
    <name type="scientific">[Myrmecia] bisecta</name>
    <dbReference type="NCBI Taxonomy" id="41462"/>
    <lineage>
        <taxon>Eukaryota</taxon>
        <taxon>Viridiplantae</taxon>
        <taxon>Chlorophyta</taxon>
        <taxon>core chlorophytes</taxon>
        <taxon>Trebouxiophyceae</taxon>
        <taxon>Trebouxiales</taxon>
        <taxon>Trebouxiaceae</taxon>
        <taxon>Myrmecia</taxon>
    </lineage>
</organism>
<accession>A0AAW1PCZ8</accession>
<dbReference type="InterPro" id="IPR029045">
    <property type="entry name" value="ClpP/crotonase-like_dom_sf"/>
</dbReference>